<feature type="domain" description="WH2" evidence="3">
    <location>
        <begin position="431"/>
        <end position="448"/>
    </location>
</feature>
<evidence type="ECO:0000259" key="3">
    <source>
        <dbReference type="PROSITE" id="PS51082"/>
    </source>
</evidence>
<comment type="caution">
    <text evidence="4">The sequence shown here is derived from an EMBL/GenBank/DDBJ whole genome shotgun (WGS) entry which is preliminary data.</text>
</comment>
<dbReference type="PROSITE" id="PS51082">
    <property type="entry name" value="WH2"/>
    <property type="match status" value="1"/>
</dbReference>
<keyword evidence="2" id="KW-1133">Transmembrane helix</keyword>
<dbReference type="EMBL" id="PZQS01000009">
    <property type="protein sequence ID" value="PVD24707.1"/>
    <property type="molecule type" value="Genomic_DNA"/>
</dbReference>
<reference evidence="4 5" key="1">
    <citation type="submission" date="2018-04" db="EMBL/GenBank/DDBJ databases">
        <title>The genome of golden apple snail Pomacea canaliculata provides insight into stress tolerance and invasive adaptation.</title>
        <authorList>
            <person name="Liu C."/>
            <person name="Liu B."/>
            <person name="Ren Y."/>
            <person name="Zhang Y."/>
            <person name="Wang H."/>
            <person name="Li S."/>
            <person name="Jiang F."/>
            <person name="Yin L."/>
            <person name="Zhang G."/>
            <person name="Qian W."/>
            <person name="Fan W."/>
        </authorList>
    </citation>
    <scope>NUCLEOTIDE SEQUENCE [LARGE SCALE GENOMIC DNA]</scope>
    <source>
        <strain evidence="4">SZHN2017</strain>
        <tissue evidence="4">Muscle</tissue>
    </source>
</reference>
<evidence type="ECO:0000256" key="2">
    <source>
        <dbReference type="SAM" id="Phobius"/>
    </source>
</evidence>
<dbReference type="SMART" id="SM00246">
    <property type="entry name" value="WH2"/>
    <property type="match status" value="1"/>
</dbReference>
<keyword evidence="2" id="KW-0472">Membrane</keyword>
<name>A0A2T7NU56_POMCA</name>
<dbReference type="SUPFAM" id="SSF56112">
    <property type="entry name" value="Protein kinase-like (PK-like)"/>
    <property type="match status" value="1"/>
</dbReference>
<feature type="transmembrane region" description="Helical" evidence="2">
    <location>
        <begin position="21"/>
        <end position="43"/>
    </location>
</feature>
<dbReference type="GO" id="GO:0003779">
    <property type="term" value="F:actin binding"/>
    <property type="evidence" value="ECO:0007669"/>
    <property type="project" value="InterPro"/>
</dbReference>
<dbReference type="InterPro" id="IPR003124">
    <property type="entry name" value="WH2_dom"/>
</dbReference>
<protein>
    <recommendedName>
        <fullName evidence="3">WH2 domain-containing protein</fullName>
    </recommendedName>
</protein>
<gene>
    <name evidence="4" type="ORF">C0Q70_15192</name>
</gene>
<feature type="region of interest" description="Disordered" evidence="1">
    <location>
        <begin position="365"/>
        <end position="458"/>
    </location>
</feature>
<keyword evidence="2" id="KW-0812">Transmembrane</keyword>
<proteinExistence type="predicted"/>
<dbReference type="Pfam" id="PF02205">
    <property type="entry name" value="WH2"/>
    <property type="match status" value="1"/>
</dbReference>
<dbReference type="AlphaFoldDB" id="A0A2T7NU56"/>
<feature type="compositionally biased region" description="Pro residues" evidence="1">
    <location>
        <begin position="396"/>
        <end position="415"/>
    </location>
</feature>
<accession>A0A2T7NU56</accession>
<dbReference type="OrthoDB" id="10045021at2759"/>
<evidence type="ECO:0000256" key="1">
    <source>
        <dbReference type="SAM" id="MobiDB-lite"/>
    </source>
</evidence>
<dbReference type="Proteomes" id="UP000245119">
    <property type="component" value="Linkage Group LG9"/>
</dbReference>
<dbReference type="Gene3D" id="1.10.510.10">
    <property type="entry name" value="Transferase(Phosphotransferase) domain 1"/>
    <property type="match status" value="1"/>
</dbReference>
<evidence type="ECO:0000313" key="5">
    <source>
        <dbReference type="Proteomes" id="UP000245119"/>
    </source>
</evidence>
<dbReference type="InterPro" id="IPR011009">
    <property type="entry name" value="Kinase-like_dom_sf"/>
</dbReference>
<evidence type="ECO:0000313" key="4">
    <source>
        <dbReference type="EMBL" id="PVD24707.1"/>
    </source>
</evidence>
<organism evidence="4 5">
    <name type="scientific">Pomacea canaliculata</name>
    <name type="common">Golden apple snail</name>
    <dbReference type="NCBI Taxonomy" id="400727"/>
    <lineage>
        <taxon>Eukaryota</taxon>
        <taxon>Metazoa</taxon>
        <taxon>Spiralia</taxon>
        <taxon>Lophotrochozoa</taxon>
        <taxon>Mollusca</taxon>
        <taxon>Gastropoda</taxon>
        <taxon>Caenogastropoda</taxon>
        <taxon>Architaenioglossa</taxon>
        <taxon>Ampullarioidea</taxon>
        <taxon>Ampullariidae</taxon>
        <taxon>Pomacea</taxon>
    </lineage>
</organism>
<feature type="compositionally biased region" description="Basic and acidic residues" evidence="1">
    <location>
        <begin position="449"/>
        <end position="458"/>
    </location>
</feature>
<sequence length="458" mass="51498">MVIQETIVKEDDAASWLEEHIYVPVTVGVVLVGIIAIIIYCCVKNYRKKNSYVYKRLEYDVALAEQLNREREEREIEVRDAAYLKCQFYLRSHPYYGTITQLLDLGSRIDKSWFRVKDNKIQVDRMLTIMPYNPQMVLPFTRGTCKTLKELFSVVQHPYIFPVTDLDFALDENFVVVIQPTRFQDSWFTKYSHKKYGLSMNQVQIFGRQILEALLFLEEKGFPQHSNLHSGNVMLEDNVCRLAGYENVFLGNTSRIHALFRKKLKNKNKDAIDVLSFGHILFEMAYGYELDTAHPGPQQLIGHQPPSVVEILNFIFENESGKYPSLKEITQNKFFSQVQLKELEVFNPAPINLSQSMKSLLKAVKGGKPLKKKRSSSSLKTMVSSDYSGVSAPSTAAPPPLAPPPPPPPPPPPGAPSSASSAPAPPASGGGRAALLSSIQRGTQLKKTVTHDRSAPKL</sequence>
<keyword evidence="5" id="KW-1185">Reference proteome</keyword>